<dbReference type="AlphaFoldDB" id="A0A1H9MC21"/>
<dbReference type="Proteomes" id="UP000199051">
    <property type="component" value="Unassembled WGS sequence"/>
</dbReference>
<evidence type="ECO:0000313" key="2">
    <source>
        <dbReference type="Proteomes" id="UP000199051"/>
    </source>
</evidence>
<accession>A0A1H9MC21</accession>
<evidence type="ECO:0000313" key="1">
    <source>
        <dbReference type="EMBL" id="SER20985.1"/>
    </source>
</evidence>
<name>A0A1H9MC21_9PSEU</name>
<dbReference type="EMBL" id="FOGI01000002">
    <property type="protein sequence ID" value="SER20985.1"/>
    <property type="molecule type" value="Genomic_DNA"/>
</dbReference>
<organism evidence="1 2">
    <name type="scientific">Actinokineospora terrae</name>
    <dbReference type="NCBI Taxonomy" id="155974"/>
    <lineage>
        <taxon>Bacteria</taxon>
        <taxon>Bacillati</taxon>
        <taxon>Actinomycetota</taxon>
        <taxon>Actinomycetes</taxon>
        <taxon>Pseudonocardiales</taxon>
        <taxon>Pseudonocardiaceae</taxon>
        <taxon>Actinokineospora</taxon>
    </lineage>
</organism>
<reference evidence="2" key="1">
    <citation type="submission" date="2016-10" db="EMBL/GenBank/DDBJ databases">
        <authorList>
            <person name="Varghese N."/>
            <person name="Submissions S."/>
        </authorList>
    </citation>
    <scope>NUCLEOTIDE SEQUENCE [LARGE SCALE GENOMIC DNA]</scope>
    <source>
        <strain evidence="2">DSM 44260</strain>
    </source>
</reference>
<proteinExistence type="predicted"/>
<keyword evidence="2" id="KW-1185">Reference proteome</keyword>
<protein>
    <submittedName>
        <fullName evidence="1">Uncharacterized protein</fullName>
    </submittedName>
</protein>
<gene>
    <name evidence="1" type="ORF">SAMN04487818_10270</name>
</gene>
<dbReference type="RefSeq" id="WP_092775034.1">
    <property type="nucleotide sequence ID" value="NZ_FOGI01000002.1"/>
</dbReference>
<sequence length="64" mass="7099">MVAHPPADAAVWRAHQPDGGYTRGELLLAAVERRVTVLWATVVAAVGHRVPDDHLTGLWTWFTR</sequence>